<dbReference type="InterPro" id="IPR048076">
    <property type="entry name" value="CRS2-like"/>
</dbReference>
<gene>
    <name evidence="3" type="ORF">ISN44_As11g019610</name>
</gene>
<feature type="domain" description="DUF4283" evidence="2">
    <location>
        <begin position="78"/>
        <end position="158"/>
    </location>
</feature>
<protein>
    <submittedName>
        <fullName evidence="3">Peptidyl-tRNA hydrolase</fullName>
    </submittedName>
</protein>
<dbReference type="PROSITE" id="PS01195">
    <property type="entry name" value="PEPT_TRNA_HYDROL_1"/>
    <property type="match status" value="1"/>
</dbReference>
<organism evidence="3 4">
    <name type="scientific">Arabidopsis suecica</name>
    <name type="common">Swedish thale-cress</name>
    <name type="synonym">Cardaminopsis suecica</name>
    <dbReference type="NCBI Taxonomy" id="45249"/>
    <lineage>
        <taxon>Eukaryota</taxon>
        <taxon>Viridiplantae</taxon>
        <taxon>Streptophyta</taxon>
        <taxon>Embryophyta</taxon>
        <taxon>Tracheophyta</taxon>
        <taxon>Spermatophyta</taxon>
        <taxon>Magnoliopsida</taxon>
        <taxon>eudicotyledons</taxon>
        <taxon>Gunneridae</taxon>
        <taxon>Pentapetalae</taxon>
        <taxon>rosids</taxon>
        <taxon>malvids</taxon>
        <taxon>Brassicales</taxon>
        <taxon>Brassicaceae</taxon>
        <taxon>Camelineae</taxon>
        <taxon>Arabidopsis</taxon>
    </lineage>
</organism>
<dbReference type="Pfam" id="PF14111">
    <property type="entry name" value="DUF4283"/>
    <property type="match status" value="1"/>
</dbReference>
<keyword evidence="3" id="KW-0378">Hydrolase</keyword>
<dbReference type="Proteomes" id="UP000694251">
    <property type="component" value="Chromosome 11"/>
</dbReference>
<name>A0A8T1ZBD5_ARASU</name>
<dbReference type="PROSITE" id="PS01196">
    <property type="entry name" value="PEPT_TRNA_HYDROL_2"/>
    <property type="match status" value="1"/>
</dbReference>
<reference evidence="3 4" key="1">
    <citation type="submission" date="2020-12" db="EMBL/GenBank/DDBJ databases">
        <title>Concerted genomic and epigenomic changes stabilize Arabidopsis allopolyploids.</title>
        <authorList>
            <person name="Chen Z."/>
        </authorList>
    </citation>
    <scope>NUCLEOTIDE SEQUENCE [LARGE SCALE GENOMIC DNA]</scope>
    <source>
        <strain evidence="3">As9502</strain>
        <tissue evidence="3">Leaf</tissue>
    </source>
</reference>
<dbReference type="AlphaFoldDB" id="A0A8T1ZBD5"/>
<evidence type="ECO:0000313" key="3">
    <source>
        <dbReference type="EMBL" id="KAG7555871.1"/>
    </source>
</evidence>
<dbReference type="InterPro" id="IPR025558">
    <property type="entry name" value="DUF4283"/>
</dbReference>
<proteinExistence type="inferred from homology"/>
<dbReference type="CDD" id="cd02406">
    <property type="entry name" value="CRS2"/>
    <property type="match status" value="1"/>
</dbReference>
<dbReference type="FunFam" id="3.40.50.1470:FF:000001">
    <property type="entry name" value="Peptidyl-tRNA hydrolase"/>
    <property type="match status" value="1"/>
</dbReference>
<dbReference type="NCBIfam" id="TIGR00447">
    <property type="entry name" value="pth"/>
    <property type="match status" value="1"/>
</dbReference>
<dbReference type="HAMAP" id="MF_00083">
    <property type="entry name" value="Pept_tRNA_hydro_bact"/>
    <property type="match status" value="1"/>
</dbReference>
<sequence>MSMTTPNWLDFSAMSQTVVVEDSQASPKATPDVSLKLSYSAIVQNRPCLSKHNLNVTIVDGDPTVQIPDEIFDYAVPLWEDLIIGKFPSTAPHVAKVHAIVNKIWPLGDKTIRIDAFAVNDTTIKFRIRDSSVRARVLRRVMWNIADMPMFVSKWSPVIEESQPEIKSMLLWVTLKNVPHSMFSWPGISFLTSAVGEPERLHRDTELCKSFEEAKVFAEVDLSKELPISFRFKSDKGVDAMVENKYPWLPPRCTSCSKWGHLKEVCLVKEPPKQILKRGEHARILEAMLSRLSRRCYCTSVHRPWLFLGLGNPGDKYKGTRHNIGFEMIDLFAESVGIQMNLVNFKAIMGQGFVDDLPVILAKPQTYMNLSGESSGPLAAYYKLPLNRVLVVHDDMQLPCGVLRLQEKGGHGCHNGLKSVMNHFRGNREFARLRIGIGNPPGQMDPKAFLLQKFSMPARERMDKALAEGVDALKLVLSKDFGESWRLFNVEQKYKHLRQHTIIAA</sequence>
<keyword evidence="1" id="KW-0809">Transit peptide</keyword>
<dbReference type="InterPro" id="IPR001328">
    <property type="entry name" value="Pept_tRNA_hydro"/>
</dbReference>
<dbReference type="PANTHER" id="PTHR17224:SF4">
    <property type="entry name" value="PEPTIDYL-TRNA HYDROLASE, MITOCHONDRIAL"/>
    <property type="match status" value="1"/>
</dbReference>
<dbReference type="OrthoDB" id="1711136at2759"/>
<dbReference type="GO" id="GO:0004045">
    <property type="term" value="F:peptidyl-tRNA hydrolase activity"/>
    <property type="evidence" value="ECO:0007669"/>
    <property type="project" value="InterPro"/>
</dbReference>
<evidence type="ECO:0000313" key="4">
    <source>
        <dbReference type="Proteomes" id="UP000694251"/>
    </source>
</evidence>
<dbReference type="EMBL" id="JAEFBJ010000011">
    <property type="protein sequence ID" value="KAG7555871.1"/>
    <property type="molecule type" value="Genomic_DNA"/>
</dbReference>
<dbReference type="PANTHER" id="PTHR17224">
    <property type="entry name" value="PEPTIDYL-TRNA HYDROLASE"/>
    <property type="match status" value="1"/>
</dbReference>
<keyword evidence="4" id="KW-1185">Reference proteome</keyword>
<dbReference type="Pfam" id="PF01195">
    <property type="entry name" value="Pept_tRNA_hydro"/>
    <property type="match status" value="1"/>
</dbReference>
<evidence type="ECO:0000256" key="1">
    <source>
        <dbReference type="ARBA" id="ARBA00022946"/>
    </source>
</evidence>
<dbReference type="InterPro" id="IPR018171">
    <property type="entry name" value="Pept_tRNA_hydro_CS"/>
</dbReference>
<comment type="caution">
    <text evidence="3">The sequence shown here is derived from an EMBL/GenBank/DDBJ whole genome shotgun (WGS) entry which is preliminary data.</text>
</comment>
<evidence type="ECO:0000259" key="2">
    <source>
        <dbReference type="Pfam" id="PF14111"/>
    </source>
</evidence>
<accession>A0A8T1ZBD5</accession>